<evidence type="ECO:0000256" key="1">
    <source>
        <dbReference type="ARBA" id="ARBA00023224"/>
    </source>
</evidence>
<protein>
    <submittedName>
        <fullName evidence="5">Methyl-accepting chemotaxis protein</fullName>
    </submittedName>
</protein>
<reference evidence="5" key="1">
    <citation type="journal article" date="2014" name="Genome Announc.">
        <title>Draft Genome Sequences of Three Alkaliphilic Bacillus Strains, Bacillus wakoensis JCM 9140T, Bacillus akibai JCM 9157T, and Bacillus hemicellulosilyticus JCM 9152T.</title>
        <authorList>
            <person name="Yuki M."/>
            <person name="Oshima K."/>
            <person name="Suda W."/>
            <person name="Oshida Y."/>
            <person name="Kitamura K."/>
            <person name="Iida T."/>
            <person name="Hattori M."/>
            <person name="Ohkuma M."/>
        </authorList>
    </citation>
    <scope>NUCLEOTIDE SEQUENCE [LARGE SCALE GENOMIC DNA]</scope>
    <source>
        <strain evidence="5">JCM 9152</strain>
    </source>
</reference>
<dbReference type="PANTHER" id="PTHR32089">
    <property type="entry name" value="METHYL-ACCEPTING CHEMOTAXIS PROTEIN MCPB"/>
    <property type="match status" value="1"/>
</dbReference>
<dbReference type="Gene3D" id="1.10.287.950">
    <property type="entry name" value="Methyl-accepting chemotaxis protein"/>
    <property type="match status" value="1"/>
</dbReference>
<dbReference type="Pfam" id="PF00015">
    <property type="entry name" value="MCPsignal"/>
    <property type="match status" value="1"/>
</dbReference>
<dbReference type="GO" id="GO:0016020">
    <property type="term" value="C:membrane"/>
    <property type="evidence" value="ECO:0007669"/>
    <property type="project" value="InterPro"/>
</dbReference>
<gene>
    <name evidence="5" type="ORF">JCM9152_2511</name>
</gene>
<accession>W4QGM8</accession>
<dbReference type="AlphaFoldDB" id="W4QGM8"/>
<dbReference type="RefSeq" id="WP_035344279.1">
    <property type="nucleotide sequence ID" value="NZ_BAUU01000016.1"/>
</dbReference>
<evidence type="ECO:0000313" key="5">
    <source>
        <dbReference type="EMBL" id="GAE31072.1"/>
    </source>
</evidence>
<keyword evidence="6" id="KW-1185">Reference proteome</keyword>
<dbReference type="GO" id="GO:0007165">
    <property type="term" value="P:signal transduction"/>
    <property type="evidence" value="ECO:0007669"/>
    <property type="project" value="UniProtKB-KW"/>
</dbReference>
<evidence type="ECO:0000256" key="3">
    <source>
        <dbReference type="SAM" id="Coils"/>
    </source>
</evidence>
<proteinExistence type="predicted"/>
<dbReference type="InterPro" id="IPR004089">
    <property type="entry name" value="MCPsignal_dom"/>
</dbReference>
<dbReference type="PROSITE" id="PS50111">
    <property type="entry name" value="CHEMOTAXIS_TRANSDUC_2"/>
    <property type="match status" value="1"/>
</dbReference>
<organism evidence="5 6">
    <name type="scientific">Halalkalibacter hemicellulosilyticusJCM 9152</name>
    <dbReference type="NCBI Taxonomy" id="1236971"/>
    <lineage>
        <taxon>Bacteria</taxon>
        <taxon>Bacillati</taxon>
        <taxon>Bacillota</taxon>
        <taxon>Bacilli</taxon>
        <taxon>Bacillales</taxon>
        <taxon>Bacillaceae</taxon>
        <taxon>Halalkalibacter</taxon>
    </lineage>
</organism>
<sequence length="477" mass="53923">MLLLTNRKKEDVILKQFSEGDLSKNVQQSKNRHVNLFQKTIHMFRPFLQITKRSSKDLYAKVTGVAQSSANLEEEVSTVTHTMNELAKGIQQQADEAITISEQMNHVHSTTETLSSKHAQIFHSGEQIESTVETGIIQMNESSEKMNLLKSESKKNYEEAQNLMNASKEITYIIDLIQKLAKQTSLLSLNASIEASRAGEQGKGFAIVAKEIGELADQSKSATEDIETIIKSLQDQITHSNDRTLATLSLVDDTTSSIKQTEKNFHQIMEKVQQIKTDIKAVEKEGDTLIKSTETTKEALHQSAAINEELSAASQEVLASTLEQQQTIERMNITIHETTKDVFALSAVTSLFTLPNEQTNKHKVEALFKQALTIRGMMVNMIASTNHEQIVYWKQEKERTEEHLYDQIEKLSYVATNEEDTSNIQRFRKLWTTFNEITTLNTKLMLEGNAEQAKQNVATIGRKQFNKIVQLCTNWLA</sequence>
<feature type="coiled-coil region" evidence="3">
    <location>
        <begin position="258"/>
        <end position="285"/>
    </location>
</feature>
<evidence type="ECO:0000256" key="2">
    <source>
        <dbReference type="PROSITE-ProRule" id="PRU00284"/>
    </source>
</evidence>
<keyword evidence="1 2" id="KW-0807">Transducer</keyword>
<evidence type="ECO:0000313" key="6">
    <source>
        <dbReference type="Proteomes" id="UP000018895"/>
    </source>
</evidence>
<dbReference type="SMART" id="SM00283">
    <property type="entry name" value="MA"/>
    <property type="match status" value="1"/>
</dbReference>
<keyword evidence="3" id="KW-0175">Coiled coil</keyword>
<dbReference type="Proteomes" id="UP000018895">
    <property type="component" value="Unassembled WGS sequence"/>
</dbReference>
<name>W4QGM8_9BACI</name>
<dbReference type="OrthoDB" id="2489132at2"/>
<dbReference type="SUPFAM" id="SSF58104">
    <property type="entry name" value="Methyl-accepting chemotaxis protein (MCP) signaling domain"/>
    <property type="match status" value="1"/>
</dbReference>
<dbReference type="STRING" id="1236971.JCM9152_2511"/>
<evidence type="ECO:0000259" key="4">
    <source>
        <dbReference type="PROSITE" id="PS50111"/>
    </source>
</evidence>
<comment type="caution">
    <text evidence="5">The sequence shown here is derived from an EMBL/GenBank/DDBJ whole genome shotgun (WGS) entry which is preliminary data.</text>
</comment>
<feature type="domain" description="Methyl-accepting transducer" evidence="4">
    <location>
        <begin position="68"/>
        <end position="318"/>
    </location>
</feature>
<dbReference type="PANTHER" id="PTHR32089:SF112">
    <property type="entry name" value="LYSOZYME-LIKE PROTEIN-RELATED"/>
    <property type="match status" value="1"/>
</dbReference>
<dbReference type="EMBL" id="BAUU01000016">
    <property type="protein sequence ID" value="GAE31072.1"/>
    <property type="molecule type" value="Genomic_DNA"/>
</dbReference>